<organism evidence="2 3">
    <name type="scientific">Nocardia stercoris</name>
    <dbReference type="NCBI Taxonomy" id="2483361"/>
    <lineage>
        <taxon>Bacteria</taxon>
        <taxon>Bacillati</taxon>
        <taxon>Actinomycetota</taxon>
        <taxon>Actinomycetes</taxon>
        <taxon>Mycobacteriales</taxon>
        <taxon>Nocardiaceae</taxon>
        <taxon>Nocardia</taxon>
    </lineage>
</organism>
<dbReference type="AlphaFoldDB" id="A0A3M2LG84"/>
<feature type="domain" description="AB hydrolase-1" evidence="1">
    <location>
        <begin position="2"/>
        <end position="212"/>
    </location>
</feature>
<dbReference type="GO" id="GO:0016787">
    <property type="term" value="F:hydrolase activity"/>
    <property type="evidence" value="ECO:0007669"/>
    <property type="project" value="UniProtKB-KW"/>
</dbReference>
<dbReference type="EMBL" id="RFFH01000001">
    <property type="protein sequence ID" value="RMI35603.1"/>
    <property type="molecule type" value="Genomic_DNA"/>
</dbReference>
<dbReference type="OrthoDB" id="27092at2"/>
<dbReference type="InterPro" id="IPR000073">
    <property type="entry name" value="AB_hydrolase_1"/>
</dbReference>
<keyword evidence="2" id="KW-0378">Hydrolase</keyword>
<reference evidence="2 3" key="1">
    <citation type="submission" date="2018-10" db="EMBL/GenBank/DDBJ databases">
        <title>Isolation from cow dung.</title>
        <authorList>
            <person name="Ling L."/>
        </authorList>
    </citation>
    <scope>NUCLEOTIDE SEQUENCE [LARGE SCALE GENOMIC DNA]</scope>
    <source>
        <strain evidence="2 3">NEAU-LL90</strain>
    </source>
</reference>
<name>A0A3M2LG84_9NOCA</name>
<comment type="caution">
    <text evidence="2">The sequence shown here is derived from an EMBL/GenBank/DDBJ whole genome shotgun (WGS) entry which is preliminary data.</text>
</comment>
<protein>
    <submittedName>
        <fullName evidence="2">Alpha/beta fold hydrolase</fullName>
    </submittedName>
</protein>
<dbReference type="Pfam" id="PF12697">
    <property type="entry name" value="Abhydrolase_6"/>
    <property type="match status" value="1"/>
</dbReference>
<dbReference type="SUPFAM" id="SSF53474">
    <property type="entry name" value="alpha/beta-Hydrolases"/>
    <property type="match status" value="1"/>
</dbReference>
<dbReference type="RefSeq" id="WP_122186579.1">
    <property type="nucleotide sequence ID" value="NZ_RFFH01000001.1"/>
</dbReference>
<evidence type="ECO:0000259" key="1">
    <source>
        <dbReference type="Pfam" id="PF12697"/>
    </source>
</evidence>
<evidence type="ECO:0000313" key="2">
    <source>
        <dbReference type="EMBL" id="RMI35603.1"/>
    </source>
</evidence>
<evidence type="ECO:0000313" key="3">
    <source>
        <dbReference type="Proteomes" id="UP000279275"/>
    </source>
</evidence>
<dbReference type="InterPro" id="IPR029058">
    <property type="entry name" value="AB_hydrolase_fold"/>
</dbReference>
<keyword evidence="3" id="KW-1185">Reference proteome</keyword>
<gene>
    <name evidence="2" type="ORF">EBN03_05045</name>
</gene>
<accession>A0A3M2LG84</accession>
<proteinExistence type="predicted"/>
<dbReference type="Proteomes" id="UP000279275">
    <property type="component" value="Unassembled WGS sequence"/>
</dbReference>
<dbReference type="Gene3D" id="3.40.50.1820">
    <property type="entry name" value="alpha/beta hydrolase"/>
    <property type="match status" value="1"/>
</dbReference>
<sequence length="258" mass="28827">MAPTLPGHWGGRVLPRWKRGLRAVADGVERDLDDLGLSTCHIVGNSLGGRVGFELARRERAESLATINSSVGSRRFDYDMLRLGTEFLKQYRIALRARLHGEHIVADRRLQAPVLANCVRDVTAVAPEDAETMLRAIARCPTYLSSLAAFGWDEMAIDLDWAQVPTSIMISEFDVYPNHARHVRRVLDDLPDHIREVTPPGVGHIPWLEDAEPGRERAARTSRDCHSGHIARYVRRTTTHTAMQWLAAAATVAAWKNS</sequence>